<evidence type="ECO:0000313" key="3">
    <source>
        <dbReference type="Proteomes" id="UP000438699"/>
    </source>
</evidence>
<organism evidence="2 3">
    <name type="scientific">Pseudodesulfovibrio senegalensis</name>
    <dbReference type="NCBI Taxonomy" id="1721087"/>
    <lineage>
        <taxon>Bacteria</taxon>
        <taxon>Pseudomonadati</taxon>
        <taxon>Thermodesulfobacteriota</taxon>
        <taxon>Desulfovibrionia</taxon>
        <taxon>Desulfovibrionales</taxon>
        <taxon>Desulfovibrionaceae</taxon>
    </lineage>
</organism>
<dbReference type="Proteomes" id="UP000438699">
    <property type="component" value="Unassembled WGS sequence"/>
</dbReference>
<dbReference type="InterPro" id="IPR013216">
    <property type="entry name" value="Methyltransf_11"/>
</dbReference>
<dbReference type="InterPro" id="IPR029063">
    <property type="entry name" value="SAM-dependent_MTases_sf"/>
</dbReference>
<dbReference type="PANTHER" id="PTHR42912">
    <property type="entry name" value="METHYLTRANSFERASE"/>
    <property type="match status" value="1"/>
</dbReference>
<sequence length="220" mass="23125">MSLTTNVRIPHWKQPYMRVAAGETLRPGGFALTDRAAALAGLAPGARVLDVGCGTGATVRRLRSRFGAFAIGADNSADQLAEARALPVLCAEGTSLGVASGVMDMVFCECVLSLLTNPRKALDEFYRVLRPGGYLAVADLHALEHEQCADGQACGCAGNAFDARQLTDMASRAGFSIRTREDHSGLLRELAARMVLAGGSPCGAPSGYMLVLAQKRNDDA</sequence>
<dbReference type="GO" id="GO:0008757">
    <property type="term" value="F:S-adenosylmethionine-dependent methyltransferase activity"/>
    <property type="evidence" value="ECO:0007669"/>
    <property type="project" value="InterPro"/>
</dbReference>
<dbReference type="RefSeq" id="WP_151151098.1">
    <property type="nucleotide sequence ID" value="NZ_WAIE01000004.1"/>
</dbReference>
<keyword evidence="2" id="KW-0489">Methyltransferase</keyword>
<dbReference type="SUPFAM" id="SSF53335">
    <property type="entry name" value="S-adenosyl-L-methionine-dependent methyltransferases"/>
    <property type="match status" value="1"/>
</dbReference>
<accession>A0A6N6N1S6</accession>
<dbReference type="AlphaFoldDB" id="A0A6N6N1S6"/>
<proteinExistence type="predicted"/>
<reference evidence="2 3" key="1">
    <citation type="journal article" date="2017" name="Int. J. Syst. Evol. Microbiol.">
        <title>Desulfovibrio senegalensis sp. nov., a mesophilic sulfate reducer isolated from marine sediment.</title>
        <authorList>
            <person name="Thioye A."/>
            <person name="Gam Z.B.A."/>
            <person name="Mbengue M."/>
            <person name="Cayol J.L."/>
            <person name="Joseph-Bartoli M."/>
            <person name="Toure-Kane C."/>
            <person name="Labat M."/>
        </authorList>
    </citation>
    <scope>NUCLEOTIDE SEQUENCE [LARGE SCALE GENOMIC DNA]</scope>
    <source>
        <strain evidence="2 3">DSM 101509</strain>
    </source>
</reference>
<dbReference type="GO" id="GO:0032259">
    <property type="term" value="P:methylation"/>
    <property type="evidence" value="ECO:0007669"/>
    <property type="project" value="UniProtKB-KW"/>
</dbReference>
<keyword evidence="3" id="KW-1185">Reference proteome</keyword>
<dbReference type="NCBIfam" id="NF045667">
    <property type="entry name" value="MTase_DVU1556"/>
    <property type="match status" value="1"/>
</dbReference>
<dbReference type="Gene3D" id="3.40.50.150">
    <property type="entry name" value="Vaccinia Virus protein VP39"/>
    <property type="match status" value="1"/>
</dbReference>
<dbReference type="Pfam" id="PF08241">
    <property type="entry name" value="Methyltransf_11"/>
    <property type="match status" value="1"/>
</dbReference>
<name>A0A6N6N1S6_9BACT</name>
<feature type="domain" description="Methyltransferase type 11" evidence="1">
    <location>
        <begin position="49"/>
        <end position="137"/>
    </location>
</feature>
<evidence type="ECO:0000259" key="1">
    <source>
        <dbReference type="Pfam" id="PF08241"/>
    </source>
</evidence>
<keyword evidence="2" id="KW-0808">Transferase</keyword>
<comment type="caution">
    <text evidence="2">The sequence shown here is derived from an EMBL/GenBank/DDBJ whole genome shotgun (WGS) entry which is preliminary data.</text>
</comment>
<gene>
    <name evidence="2" type="ORF">F8A88_10415</name>
</gene>
<dbReference type="CDD" id="cd02440">
    <property type="entry name" value="AdoMet_MTases"/>
    <property type="match status" value="1"/>
</dbReference>
<protein>
    <submittedName>
        <fullName evidence="2">Class I SAM-dependent methyltransferase</fullName>
    </submittedName>
</protein>
<dbReference type="InterPro" id="IPR050508">
    <property type="entry name" value="Methyltransf_Superfamily"/>
</dbReference>
<dbReference type="EMBL" id="WAIE01000004">
    <property type="protein sequence ID" value="KAB1441355.1"/>
    <property type="molecule type" value="Genomic_DNA"/>
</dbReference>
<evidence type="ECO:0000313" key="2">
    <source>
        <dbReference type="EMBL" id="KAB1441355.1"/>
    </source>
</evidence>
<dbReference type="OrthoDB" id="9769602at2"/>